<feature type="compositionally biased region" description="Polar residues" evidence="1">
    <location>
        <begin position="797"/>
        <end position="812"/>
    </location>
</feature>
<dbReference type="CDD" id="cd04401">
    <property type="entry name" value="RhoGAP_fMSB1"/>
    <property type="match status" value="1"/>
</dbReference>
<dbReference type="Proteomes" id="UP001497600">
    <property type="component" value="Chromosome A"/>
</dbReference>
<feature type="compositionally biased region" description="Polar residues" evidence="1">
    <location>
        <begin position="820"/>
        <end position="835"/>
    </location>
</feature>
<feature type="region of interest" description="Disordered" evidence="1">
    <location>
        <begin position="1353"/>
        <end position="1395"/>
    </location>
</feature>
<feature type="domain" description="Meiotically up-regulated protein Msb1/Mug8" evidence="2">
    <location>
        <begin position="47"/>
        <end position="482"/>
    </location>
</feature>
<feature type="compositionally biased region" description="Polar residues" evidence="1">
    <location>
        <begin position="1100"/>
        <end position="1110"/>
    </location>
</feature>
<reference evidence="3 4" key="1">
    <citation type="submission" date="2024-01" db="EMBL/GenBank/DDBJ databases">
        <authorList>
            <consortium name="Genoscope - CEA"/>
            <person name="William W."/>
        </authorList>
    </citation>
    <scope>NUCLEOTIDE SEQUENCE [LARGE SCALE GENOMIC DNA]</scope>
    <source>
        <strain evidence="3 4">29B2s-10</strain>
    </source>
</reference>
<evidence type="ECO:0000313" key="3">
    <source>
        <dbReference type="EMBL" id="CAK7893184.1"/>
    </source>
</evidence>
<dbReference type="InterPro" id="IPR012965">
    <property type="entry name" value="Msb1/Mug8_dom"/>
</dbReference>
<evidence type="ECO:0000256" key="1">
    <source>
        <dbReference type="SAM" id="MobiDB-lite"/>
    </source>
</evidence>
<feature type="compositionally biased region" description="Basic and acidic residues" evidence="1">
    <location>
        <begin position="836"/>
        <end position="852"/>
    </location>
</feature>
<gene>
    <name evidence="3" type="ORF">CAAN4_A06172</name>
</gene>
<feature type="compositionally biased region" description="Polar residues" evidence="1">
    <location>
        <begin position="747"/>
        <end position="765"/>
    </location>
</feature>
<feature type="compositionally biased region" description="Low complexity" evidence="1">
    <location>
        <begin position="1134"/>
        <end position="1145"/>
    </location>
</feature>
<feature type="region of interest" description="Disordered" evidence="1">
    <location>
        <begin position="496"/>
        <end position="552"/>
    </location>
</feature>
<feature type="compositionally biased region" description="Basic and acidic residues" evidence="1">
    <location>
        <begin position="732"/>
        <end position="745"/>
    </location>
</feature>
<feature type="region of interest" description="Disordered" evidence="1">
    <location>
        <begin position="569"/>
        <end position="1327"/>
    </location>
</feature>
<name>A0ABP0E5W5_9ASCO</name>
<feature type="compositionally biased region" description="Polar residues" evidence="1">
    <location>
        <begin position="637"/>
        <end position="647"/>
    </location>
</feature>
<proteinExistence type="predicted"/>
<dbReference type="PANTHER" id="PTHR28093:SF1">
    <property type="entry name" value="MORPHOGENESIS-RELATED PROTEIN MSB1"/>
    <property type="match status" value="1"/>
</dbReference>
<keyword evidence="4" id="KW-1185">Reference proteome</keyword>
<feature type="compositionally biased region" description="Low complexity" evidence="1">
    <location>
        <begin position="510"/>
        <end position="520"/>
    </location>
</feature>
<feature type="compositionally biased region" description="Polar residues" evidence="1">
    <location>
        <begin position="894"/>
        <end position="914"/>
    </location>
</feature>
<feature type="compositionally biased region" description="Basic and acidic residues" evidence="1">
    <location>
        <begin position="915"/>
        <end position="928"/>
    </location>
</feature>
<organism evidence="3 4">
    <name type="scientific">[Candida] anglica</name>
    <dbReference type="NCBI Taxonomy" id="148631"/>
    <lineage>
        <taxon>Eukaryota</taxon>
        <taxon>Fungi</taxon>
        <taxon>Dikarya</taxon>
        <taxon>Ascomycota</taxon>
        <taxon>Saccharomycotina</taxon>
        <taxon>Pichiomycetes</taxon>
        <taxon>Debaryomycetaceae</taxon>
        <taxon>Kurtzmaniella</taxon>
    </lineage>
</organism>
<feature type="compositionally biased region" description="Basic and acidic residues" evidence="1">
    <location>
        <begin position="536"/>
        <end position="546"/>
    </location>
</feature>
<dbReference type="InterPro" id="IPR037508">
    <property type="entry name" value="Msb1/Mug8"/>
</dbReference>
<feature type="compositionally biased region" description="Polar residues" evidence="1">
    <location>
        <begin position="605"/>
        <end position="616"/>
    </location>
</feature>
<evidence type="ECO:0000259" key="2">
    <source>
        <dbReference type="Pfam" id="PF08101"/>
    </source>
</evidence>
<feature type="compositionally biased region" description="Pro residues" evidence="1">
    <location>
        <begin position="1121"/>
        <end position="1133"/>
    </location>
</feature>
<evidence type="ECO:0000313" key="4">
    <source>
        <dbReference type="Proteomes" id="UP001497600"/>
    </source>
</evidence>
<feature type="compositionally biased region" description="Basic residues" evidence="1">
    <location>
        <begin position="575"/>
        <end position="602"/>
    </location>
</feature>
<feature type="compositionally biased region" description="Basic and acidic residues" evidence="1">
    <location>
        <begin position="938"/>
        <end position="961"/>
    </location>
</feature>
<feature type="region of interest" description="Disordered" evidence="1">
    <location>
        <begin position="1"/>
        <end position="30"/>
    </location>
</feature>
<feature type="compositionally biased region" description="Low complexity" evidence="1">
    <location>
        <begin position="1157"/>
        <end position="1170"/>
    </location>
</feature>
<feature type="compositionally biased region" description="Basic and acidic residues" evidence="1">
    <location>
        <begin position="875"/>
        <end position="886"/>
    </location>
</feature>
<feature type="compositionally biased region" description="Low complexity" evidence="1">
    <location>
        <begin position="1264"/>
        <end position="1273"/>
    </location>
</feature>
<dbReference type="EMBL" id="OZ004253">
    <property type="protein sequence ID" value="CAK7893184.1"/>
    <property type="molecule type" value="Genomic_DNA"/>
</dbReference>
<protein>
    <recommendedName>
        <fullName evidence="2">Meiotically up-regulated protein Msb1/Mug8 domain-containing protein</fullName>
    </recommendedName>
</protein>
<sequence length="1407" mass="157188">MDLPQLPPSGRVPAKSTAKHTSSRSKTTSTEYHQLPYGMSFIQESQLTRKNLKSVLHLITAELKARGTKTPHIFLPFRSRIDDGKLERFLMELFPIGGELAPASEYSAMFKRTDEFTLVCGLKYLWSRLPNNEVIGWDVYLEYKRKEKAAGYPRNAFLSIMPKCLGSPAHASIVYDFLDLLINVASNSQYNYLSGRKIAKMASIWAFNCRERGRKSNANGYSSGNGRAAHPFYDATLPSEFNFIEGLESWKSTSGALFHLLLSFLRAMLPDRESETLKLPKTLQSLLITNSYPPQDNTESLKSLITIPCVLVRSTKRSSSAYELLSKVRNTISFDKKDAFVSVENYTILKNIFRKNSTSDIVATLTEESRRVLGRISAEPICSDFGVYPGWSRSGQSGDSQITTHKNNSNGSIPEVFGEIHSDIPLVSQIVIVDVTLQDYYIWTWLSSLGSDQCEENKKLFGRSLVVEAGLKGFEKWLIVTEELIPPKEYYQKFKSLDLPPPANRRSSESSKSASPRIPSNEYKNLPLPPIPGSEKQSHDHEDSTSDFRPISGIDLGILPIIDFDSTRETEGTPVRHHHEPHHHHQHHPQQQQQHHHHHQHQQQRSTQPPQSTNYKTFDPGAGISKLNEGFAKHSLNAKSSAPHSNNPVPPPDIQISASTPKPTPVADPASYFTPKLEPNVPTKEPTSPIHLRAEPVAANKHNTYSDESDFEPDNRYTQYFSPDKIPLVFDSPDKSPLHAKERSNSPHKSPTRRSQTPEKLSYSPNKPPPENHNHSPGNRTSHPGRPSYTEPFDNYPTDTDTTLVVDNSMSHLQRREQPQQDPFNNYYIPSTQFQKDLEGREPIGVTEREEYVAPTSEEYQPREQAEEQVSPRLLQEHHEPNDVIRQHARSLSPEKSNNASHSDRAYSSSPTRTSPEELEAKRLAKEERRRKRKERKRRELEAQEDEARLQRELQAEKDRQQTQAHSHSQHPVESENHIHSQPQSQAHEYPRQTEAEYGPVEHRQSQDIHPVDHQYQSHNPPYDSHPVSNSRVRQSTETPSEERPTTTSPSRSPRSKDRELRRREREERKLRESMEGRYQRESIPPSLPPKDGGAAVSEIPSTTPRSPVAQTGRLPQSPERLPPAPEVPPPTTAPRVTSPAHTHPSPYPPGAPGFPPTGYAGYPGYGYPPAGYPPAGYPPAGYPPTGYPPPHGYPPASGNGHPPPPGPYQTNGAPPQPKASSSHSLPSSHSGSASPTQPSSRRSPQAPATASMPPQTHSAPHSAGAPRPGGTPTMPPGAPMQPHGSAHSSPNPNGHHPPQHYPPYPPVPGQPPMPGQQPGYPPQPYGYMPQPYYPYYPYQPPPMGYPMPMPYMGPGGPRPKSSEKKKPTQTTSDRTVMGMPAANRYDKNKQPSKANMRAALNQGFGL</sequence>
<feature type="compositionally biased region" description="Basic and acidic residues" evidence="1">
    <location>
        <begin position="1055"/>
        <end position="1081"/>
    </location>
</feature>
<feature type="compositionally biased region" description="Pro residues" evidence="1">
    <location>
        <begin position="1171"/>
        <end position="1194"/>
    </location>
</feature>
<accession>A0ABP0E5W5</accession>
<dbReference type="Pfam" id="PF08101">
    <property type="entry name" value="Msb1-Mug8_dom"/>
    <property type="match status" value="1"/>
</dbReference>
<feature type="compositionally biased region" description="Pro residues" evidence="1">
    <location>
        <begin position="1300"/>
        <end position="1325"/>
    </location>
</feature>
<feature type="compositionally biased region" description="Pro residues" evidence="1">
    <location>
        <begin position="1146"/>
        <end position="1156"/>
    </location>
</feature>
<feature type="compositionally biased region" description="Low complexity" evidence="1">
    <location>
        <begin position="1221"/>
        <end position="1252"/>
    </location>
</feature>
<feature type="compositionally biased region" description="Basic and acidic residues" evidence="1">
    <location>
        <begin position="989"/>
        <end position="1013"/>
    </location>
</feature>
<dbReference type="PANTHER" id="PTHR28093">
    <property type="entry name" value="MORPHOGENESIS-RELATED PROTEIN MSB1"/>
    <property type="match status" value="1"/>
</dbReference>